<dbReference type="AlphaFoldDB" id="A0A1H8IBE3"/>
<dbReference type="EMBL" id="FOCI01000025">
    <property type="protein sequence ID" value="SEN66070.1"/>
    <property type="molecule type" value="Genomic_DNA"/>
</dbReference>
<dbReference type="PANTHER" id="PTHR39962:SF1">
    <property type="entry name" value="LPXI FAMILY PROTEIN"/>
    <property type="match status" value="1"/>
</dbReference>
<dbReference type="Pfam" id="PF17930">
    <property type="entry name" value="LpxI_N"/>
    <property type="match status" value="1"/>
</dbReference>
<dbReference type="OrthoDB" id="9789836at2"/>
<dbReference type="Gene3D" id="3.40.140.80">
    <property type="match status" value="1"/>
</dbReference>
<dbReference type="Proteomes" id="UP000199585">
    <property type="component" value="Unassembled WGS sequence"/>
</dbReference>
<evidence type="ECO:0000259" key="2">
    <source>
        <dbReference type="Pfam" id="PF17930"/>
    </source>
</evidence>
<feature type="domain" description="LpxI C-terminal" evidence="1">
    <location>
        <begin position="128"/>
        <end position="286"/>
    </location>
</feature>
<gene>
    <name evidence="3" type="ORF">SAMN04488003_1259</name>
</gene>
<dbReference type="InterPro" id="IPR053174">
    <property type="entry name" value="LpxI"/>
</dbReference>
<dbReference type="InterPro" id="IPR043167">
    <property type="entry name" value="LpxI_C_sf"/>
</dbReference>
<dbReference type="STRING" id="245187.SAMN04488003_1259"/>
<name>A0A1H8IBE3_9RHOB</name>
<accession>A0A1H8IBE3</accession>
<protein>
    <recommendedName>
        <fullName evidence="5">Phosphatidate cytidylyltransferase</fullName>
    </recommendedName>
</protein>
<evidence type="ECO:0008006" key="5">
    <source>
        <dbReference type="Google" id="ProtNLM"/>
    </source>
</evidence>
<organism evidence="3 4">
    <name type="scientific">Loktanella fryxellensis</name>
    <dbReference type="NCBI Taxonomy" id="245187"/>
    <lineage>
        <taxon>Bacteria</taxon>
        <taxon>Pseudomonadati</taxon>
        <taxon>Pseudomonadota</taxon>
        <taxon>Alphaproteobacteria</taxon>
        <taxon>Rhodobacterales</taxon>
        <taxon>Roseobacteraceae</taxon>
        <taxon>Loktanella</taxon>
    </lineage>
</organism>
<reference evidence="3 4" key="1">
    <citation type="submission" date="2016-10" db="EMBL/GenBank/DDBJ databases">
        <authorList>
            <person name="de Groot N.N."/>
        </authorList>
    </citation>
    <scope>NUCLEOTIDE SEQUENCE [LARGE SCALE GENOMIC DNA]</scope>
    <source>
        <strain evidence="3 4">DSM 16213</strain>
    </source>
</reference>
<dbReference type="Pfam" id="PF06230">
    <property type="entry name" value="LpxI_C"/>
    <property type="match status" value="1"/>
</dbReference>
<dbReference type="Gene3D" id="3.40.50.20">
    <property type="match status" value="1"/>
</dbReference>
<dbReference type="PANTHER" id="PTHR39962">
    <property type="entry name" value="BLL4848 PROTEIN"/>
    <property type="match status" value="1"/>
</dbReference>
<evidence type="ECO:0000259" key="1">
    <source>
        <dbReference type="Pfam" id="PF06230"/>
    </source>
</evidence>
<evidence type="ECO:0000313" key="3">
    <source>
        <dbReference type="EMBL" id="SEN66070.1"/>
    </source>
</evidence>
<dbReference type="InterPro" id="IPR010415">
    <property type="entry name" value="LpxI_C"/>
</dbReference>
<feature type="domain" description="LpxI N-terminal" evidence="2">
    <location>
        <begin position="2"/>
        <end position="124"/>
    </location>
</feature>
<proteinExistence type="predicted"/>
<sequence>MLALIAGTGDLPAALVTALPDRPLICALEGFSPRVTADVTFSIERLGGFLADLRARGITHICMAGAVRRPQVRLRRLDLATVPLVPVILRAMRSGDDGALRGFIAVLEAKGFTVVAAHEVAPDLLPPPGVPTRVQPGPGHTLDALMGQGQVALMGTADLGQACVVQDGRVLATEDDAGTDAMLARLTPVTPRKPMEGDPLWWVIDTIADQFAPPPPPEVDLSRAILFKAPKPAQDRRADLPVIGVGTAITAAAAGLAGLVIEAGGVMVLDRAGVIDVLDAQGMFLWVREGDAR</sequence>
<dbReference type="InterPro" id="IPR041255">
    <property type="entry name" value="LpxI_N"/>
</dbReference>
<keyword evidence="4" id="KW-1185">Reference proteome</keyword>
<evidence type="ECO:0000313" key="4">
    <source>
        <dbReference type="Proteomes" id="UP000199585"/>
    </source>
</evidence>
<dbReference type="RefSeq" id="WP_089905115.1">
    <property type="nucleotide sequence ID" value="NZ_FOCI01000025.1"/>
</dbReference>